<organism evidence="4 5">
    <name type="scientific">Oceanispirochaeta crateris</name>
    <dbReference type="NCBI Taxonomy" id="2518645"/>
    <lineage>
        <taxon>Bacteria</taxon>
        <taxon>Pseudomonadati</taxon>
        <taxon>Spirochaetota</taxon>
        <taxon>Spirochaetia</taxon>
        <taxon>Spirochaetales</taxon>
        <taxon>Spirochaetaceae</taxon>
        <taxon>Oceanispirochaeta</taxon>
    </lineage>
</organism>
<keyword evidence="1" id="KW-0472">Membrane</keyword>
<dbReference type="InterPro" id="IPR000160">
    <property type="entry name" value="GGDEF_dom"/>
</dbReference>
<evidence type="ECO:0000313" key="4">
    <source>
        <dbReference type="EMBL" id="QEN09205.1"/>
    </source>
</evidence>
<dbReference type="EMBL" id="CP036150">
    <property type="protein sequence ID" value="QEN09205.1"/>
    <property type="molecule type" value="Genomic_DNA"/>
</dbReference>
<feature type="transmembrane region" description="Helical" evidence="1">
    <location>
        <begin position="7"/>
        <end position="27"/>
    </location>
</feature>
<dbReference type="InterPro" id="IPR001633">
    <property type="entry name" value="EAL_dom"/>
</dbReference>
<dbReference type="CDD" id="cd01948">
    <property type="entry name" value="EAL"/>
    <property type="match status" value="1"/>
</dbReference>
<evidence type="ECO:0000256" key="1">
    <source>
        <dbReference type="SAM" id="Phobius"/>
    </source>
</evidence>
<feature type="domain" description="EAL" evidence="2">
    <location>
        <begin position="245"/>
        <end position="493"/>
    </location>
</feature>
<sequence>MKRFIKPLIILIYYLMLFVLIFLNVYYSVSTIVLIPQIFLTVLISYPFSRFYFRNLNKDRERLIEKIYFDRRTGLPNREKLRLEAHQNDLVLFLINIDSFKEVNDFYGNNVGDAVIFSLAKRLRSLTQSSHSRLFEGVELYKLEIDEFAFLFNFSLGEDRILRVAEVIIEIVNDYPFQVNDAEITITITVGIASVIGKDQIEQPSLRTPGILAQADMALKKAKERRVPFLLYHHSMDIPREYEDNIYWTHEVKKAIKEDRVVPYFQPIVNNKTGNIEKYESLIRIIDDREEVIYPDTFLKISRRSRLYPTLSRIMLRKIIREMKNSFMDYSFNISVEDIQNRDTVLFIKRILDNHWKEAPRISFEILESESIEGIPEVLEFVRMVKDYGCSIALDDFGTGYSNFNYMMALEADYIKIDASIIRNLDHDKNAMIIAETIVGFAKRTGIRTIAEYVHSKEIYETVCSLGIDFSQGYYLGVPMPGSFGKKNHSSIPEVSENSFFPNPIK</sequence>
<dbReference type="InterPro" id="IPR029787">
    <property type="entry name" value="Nucleotide_cyclase"/>
</dbReference>
<dbReference type="Gene3D" id="3.20.20.450">
    <property type="entry name" value="EAL domain"/>
    <property type="match status" value="1"/>
</dbReference>
<dbReference type="PROSITE" id="PS50887">
    <property type="entry name" value="GGDEF"/>
    <property type="match status" value="1"/>
</dbReference>
<dbReference type="KEGG" id="ock:EXM22_14905"/>
<dbReference type="GO" id="GO:0071111">
    <property type="term" value="F:cyclic-guanylate-specific phosphodiesterase activity"/>
    <property type="evidence" value="ECO:0007669"/>
    <property type="project" value="InterPro"/>
</dbReference>
<dbReference type="SMART" id="SM00052">
    <property type="entry name" value="EAL"/>
    <property type="match status" value="1"/>
</dbReference>
<keyword evidence="1" id="KW-0812">Transmembrane</keyword>
<dbReference type="SUPFAM" id="SSF141868">
    <property type="entry name" value="EAL domain-like"/>
    <property type="match status" value="1"/>
</dbReference>
<dbReference type="InterPro" id="IPR043128">
    <property type="entry name" value="Rev_trsase/Diguanyl_cyclase"/>
</dbReference>
<reference evidence="4 5" key="1">
    <citation type="submission" date="2019-02" db="EMBL/GenBank/DDBJ databases">
        <title>Complete Genome Sequence and Methylome Analysis of free living Spirochaetas.</title>
        <authorList>
            <person name="Fomenkov A."/>
            <person name="Dubinina G."/>
            <person name="Leshcheva N."/>
            <person name="Mikheeva N."/>
            <person name="Grabovich M."/>
            <person name="Vincze T."/>
            <person name="Roberts R.J."/>
        </authorList>
    </citation>
    <scope>NUCLEOTIDE SEQUENCE [LARGE SCALE GENOMIC DNA]</scope>
    <source>
        <strain evidence="4 5">K2</strain>
    </source>
</reference>
<evidence type="ECO:0000313" key="5">
    <source>
        <dbReference type="Proteomes" id="UP000324209"/>
    </source>
</evidence>
<dbReference type="Gene3D" id="3.30.70.270">
    <property type="match status" value="1"/>
</dbReference>
<dbReference type="InterPro" id="IPR050706">
    <property type="entry name" value="Cyclic-di-GMP_PDE-like"/>
</dbReference>
<keyword evidence="5" id="KW-1185">Reference proteome</keyword>
<dbReference type="Pfam" id="PF00563">
    <property type="entry name" value="EAL"/>
    <property type="match status" value="1"/>
</dbReference>
<dbReference type="RefSeq" id="WP_149487279.1">
    <property type="nucleotide sequence ID" value="NZ_CP036150.1"/>
</dbReference>
<dbReference type="PANTHER" id="PTHR33121:SF71">
    <property type="entry name" value="OXYGEN SENSOR PROTEIN DOSP"/>
    <property type="match status" value="1"/>
</dbReference>
<feature type="domain" description="GGDEF" evidence="3">
    <location>
        <begin position="88"/>
        <end position="234"/>
    </location>
</feature>
<dbReference type="CDD" id="cd01949">
    <property type="entry name" value="GGDEF"/>
    <property type="match status" value="1"/>
</dbReference>
<dbReference type="SUPFAM" id="SSF55073">
    <property type="entry name" value="Nucleotide cyclase"/>
    <property type="match status" value="1"/>
</dbReference>
<dbReference type="PROSITE" id="PS50883">
    <property type="entry name" value="EAL"/>
    <property type="match status" value="1"/>
</dbReference>
<dbReference type="Proteomes" id="UP000324209">
    <property type="component" value="Chromosome"/>
</dbReference>
<dbReference type="InterPro" id="IPR035919">
    <property type="entry name" value="EAL_sf"/>
</dbReference>
<gene>
    <name evidence="4" type="ORF">EXM22_14905</name>
</gene>
<evidence type="ECO:0000259" key="2">
    <source>
        <dbReference type="PROSITE" id="PS50883"/>
    </source>
</evidence>
<keyword evidence="1" id="KW-1133">Transmembrane helix</keyword>
<dbReference type="Pfam" id="PF00990">
    <property type="entry name" value="GGDEF"/>
    <property type="match status" value="1"/>
</dbReference>
<proteinExistence type="predicted"/>
<dbReference type="OrthoDB" id="366324at2"/>
<dbReference type="SMART" id="SM00267">
    <property type="entry name" value="GGDEF"/>
    <property type="match status" value="1"/>
</dbReference>
<accession>A0A5C1QM73</accession>
<name>A0A5C1QM73_9SPIO</name>
<dbReference type="PANTHER" id="PTHR33121">
    <property type="entry name" value="CYCLIC DI-GMP PHOSPHODIESTERASE PDEF"/>
    <property type="match status" value="1"/>
</dbReference>
<protein>
    <submittedName>
        <fullName evidence="4">Bifunctional diguanylate cyclase/phosphodiesterase</fullName>
    </submittedName>
</protein>
<dbReference type="NCBIfam" id="TIGR00254">
    <property type="entry name" value="GGDEF"/>
    <property type="match status" value="1"/>
</dbReference>
<evidence type="ECO:0000259" key="3">
    <source>
        <dbReference type="PROSITE" id="PS50887"/>
    </source>
</evidence>
<dbReference type="AlphaFoldDB" id="A0A5C1QM73"/>